<dbReference type="AlphaFoldDB" id="Q66SZ2"/>
<sequence length="55" mass="6475">MPQLNPAPWLLIFLLTWTTLITIFLPKTFTLTQTTNPSTTSIDMDIKQPWTWPWL</sequence>
<evidence type="ECO:0000256" key="6">
    <source>
        <dbReference type="ARBA" id="ARBA00022781"/>
    </source>
</evidence>
<reference evidence="14" key="1">
    <citation type="journal article" date="2004" name="Mol. Phylogenet. Evol.">
        <title>Phylogenetic relationships among amphisbaenian reptiles based on complete mitochondrial genomic sequences.</title>
        <authorList>
            <person name="Macey J.R."/>
            <person name="Papenfuss T.J."/>
            <person name="Kuehl J.V."/>
            <person name="Fourcade H.M."/>
            <person name="Boore J.L."/>
        </authorList>
    </citation>
    <scope>NUCLEOTIDE SEQUENCE</scope>
</reference>
<evidence type="ECO:0000313" key="14">
    <source>
        <dbReference type="EMBL" id="AAT08494.1"/>
    </source>
</evidence>
<evidence type="ECO:0000256" key="8">
    <source>
        <dbReference type="ARBA" id="ARBA00023065"/>
    </source>
</evidence>
<evidence type="ECO:0000256" key="13">
    <source>
        <dbReference type="SAM" id="Phobius"/>
    </source>
</evidence>
<comment type="subcellular location">
    <subcellularLocation>
        <location evidence="1 12">Mitochondrion membrane</location>
        <topology evidence="1 12">Single-pass membrane protein</topology>
    </subcellularLocation>
</comment>
<keyword evidence="9 12" id="KW-0496">Mitochondrion</keyword>
<protein>
    <recommendedName>
        <fullName evidence="12">ATP synthase complex subunit 8</fullName>
    </recommendedName>
</protein>
<evidence type="ECO:0000256" key="7">
    <source>
        <dbReference type="ARBA" id="ARBA00022989"/>
    </source>
</evidence>
<keyword evidence="6 12" id="KW-0375">Hydrogen ion transport</keyword>
<dbReference type="InterPro" id="IPR050635">
    <property type="entry name" value="ATPase_protein_8"/>
</dbReference>
<dbReference type="Pfam" id="PF00895">
    <property type="entry name" value="ATP-synt_8"/>
    <property type="match status" value="1"/>
</dbReference>
<organism evidence="14">
    <name type="scientific">Rhineura floridana</name>
    <name type="common">Florida worm lizard</name>
    <name type="synonym">Lepidosternon floridanum</name>
    <dbReference type="NCBI Taxonomy" id="261503"/>
    <lineage>
        <taxon>Eukaryota</taxon>
        <taxon>Metazoa</taxon>
        <taxon>Chordata</taxon>
        <taxon>Craniata</taxon>
        <taxon>Vertebrata</taxon>
        <taxon>Euteleostomi</taxon>
        <taxon>Lepidosauria</taxon>
        <taxon>Squamata</taxon>
        <taxon>Bifurcata</taxon>
        <taxon>Unidentata</taxon>
        <taxon>Episquamata</taxon>
        <taxon>Laterata</taxon>
        <taxon>Lacertibaenia</taxon>
        <taxon>Amphisbaenia</taxon>
        <taxon>Rhineuridae</taxon>
        <taxon>Rhineura</taxon>
    </lineage>
</organism>
<evidence type="ECO:0000256" key="11">
    <source>
        <dbReference type="ARBA" id="ARBA00023310"/>
    </source>
</evidence>
<evidence type="ECO:0000256" key="10">
    <source>
        <dbReference type="ARBA" id="ARBA00023136"/>
    </source>
</evidence>
<evidence type="ECO:0000256" key="4">
    <source>
        <dbReference type="ARBA" id="ARBA00022547"/>
    </source>
</evidence>
<evidence type="ECO:0000256" key="12">
    <source>
        <dbReference type="RuleBase" id="RU003661"/>
    </source>
</evidence>
<keyword evidence="11" id="KW-0066">ATP synthesis</keyword>
<dbReference type="RefSeq" id="YP_086845.1">
    <property type="nucleotide sequence ID" value="NC_006282.1"/>
</dbReference>
<dbReference type="GO" id="GO:0045259">
    <property type="term" value="C:proton-transporting ATP synthase complex"/>
    <property type="evidence" value="ECO:0007669"/>
    <property type="project" value="UniProtKB-KW"/>
</dbReference>
<accession>Q66SZ2</accession>
<dbReference type="PANTHER" id="PTHR39937">
    <property type="entry name" value="ATP SYNTHASE PROTEIN 8"/>
    <property type="match status" value="1"/>
</dbReference>
<geneLocation type="mitochondrion" evidence="14"/>
<comment type="similarity">
    <text evidence="2 12">Belongs to the ATPase protein 8 family.</text>
</comment>
<keyword evidence="3 12" id="KW-0813">Transport</keyword>
<dbReference type="PANTHER" id="PTHR39937:SF1">
    <property type="entry name" value="ATP SYNTHASE PROTEIN 8"/>
    <property type="match status" value="1"/>
</dbReference>
<feature type="transmembrane region" description="Helical" evidence="13">
    <location>
        <begin position="6"/>
        <end position="25"/>
    </location>
</feature>
<dbReference type="GO" id="GO:0031966">
    <property type="term" value="C:mitochondrial membrane"/>
    <property type="evidence" value="ECO:0007669"/>
    <property type="project" value="UniProtKB-SubCell"/>
</dbReference>
<evidence type="ECO:0000256" key="9">
    <source>
        <dbReference type="ARBA" id="ARBA00023128"/>
    </source>
</evidence>
<evidence type="ECO:0000256" key="5">
    <source>
        <dbReference type="ARBA" id="ARBA00022692"/>
    </source>
</evidence>
<dbReference type="CTD" id="4509"/>
<dbReference type="GO" id="GO:0015986">
    <property type="term" value="P:proton motive force-driven ATP synthesis"/>
    <property type="evidence" value="ECO:0007669"/>
    <property type="project" value="InterPro"/>
</dbReference>
<gene>
    <name evidence="14" type="primary">atp8</name>
</gene>
<keyword evidence="5 12" id="KW-0812">Transmembrane</keyword>
<name>Q66SZ2_RHIFL</name>
<keyword evidence="8 12" id="KW-0406">Ion transport</keyword>
<dbReference type="InterPro" id="IPR001421">
    <property type="entry name" value="ATP8_metazoa"/>
</dbReference>
<dbReference type="EMBL" id="AY605473">
    <property type="protein sequence ID" value="AAT08494.1"/>
    <property type="molecule type" value="Genomic_DNA"/>
</dbReference>
<keyword evidence="10 13" id="KW-0472">Membrane</keyword>
<keyword evidence="4 12" id="KW-0138">CF(0)</keyword>
<evidence type="ECO:0000256" key="2">
    <source>
        <dbReference type="ARBA" id="ARBA00008892"/>
    </source>
</evidence>
<keyword evidence="7 13" id="KW-1133">Transmembrane helix</keyword>
<proteinExistence type="inferred from homology"/>
<evidence type="ECO:0000256" key="3">
    <source>
        <dbReference type="ARBA" id="ARBA00022448"/>
    </source>
</evidence>
<evidence type="ECO:0000256" key="1">
    <source>
        <dbReference type="ARBA" id="ARBA00004304"/>
    </source>
</evidence>
<dbReference type="GO" id="GO:0015078">
    <property type="term" value="F:proton transmembrane transporter activity"/>
    <property type="evidence" value="ECO:0007669"/>
    <property type="project" value="InterPro"/>
</dbReference>
<dbReference type="GeneID" id="3021332"/>